<dbReference type="Proteomes" id="UP000228987">
    <property type="component" value="Unassembled WGS sequence"/>
</dbReference>
<sequence length="457" mass="47522">MDASTAVTNSAAVSLIGFAIVIFLLLFLIAKWKWHVFFALLIPIMLFGVLPGVQQNNFIDAFETGFGNTLGSIGVVIVLGSIIAEALKHTGAILVITKSLVNLVGTKRMPLALTLTGFVIGIAIFSDVAYVILNPLVHSAAKTMGVSIAAMSTGLVGALQLTHAIVPPTPGPLAAAALVGADIGKTIIFGGIACFFGSIAGWAWGIFIAGPRISTMASDEFDGISIDDLDADGPTELPSTLNSYMPIIIPIILIGTQSVVSLVFEEGHILRTIFAYMGWPVIALSVGVWLAYRNITSEDDKEKAKNVWVESALKTSAMILVVTGLGGSLSAILRGTPAVDFIAAIFTDYGLPAIMLPFVIGIIGNMITGSTTVGVITAAALVAPMLGGLGLSPEAAMLSGASGSVIIKYVNSSYFWVCTSLSRLSVADAVFSYGGATLVGGLVSFMTVCIMWGLGWI</sequence>
<feature type="transmembrane region" description="Helical" evidence="1">
    <location>
        <begin position="354"/>
        <end position="383"/>
    </location>
</feature>
<feature type="transmembrane region" description="Helical" evidence="1">
    <location>
        <begin position="36"/>
        <end position="53"/>
    </location>
</feature>
<feature type="transmembrane region" description="Helical" evidence="1">
    <location>
        <begin position="429"/>
        <end position="454"/>
    </location>
</feature>
<organism evidence="2 3">
    <name type="scientific">SAR86 cluster bacterium</name>
    <dbReference type="NCBI Taxonomy" id="2030880"/>
    <lineage>
        <taxon>Bacteria</taxon>
        <taxon>Pseudomonadati</taxon>
        <taxon>Pseudomonadota</taxon>
        <taxon>Gammaproteobacteria</taxon>
        <taxon>SAR86 cluster</taxon>
    </lineage>
</organism>
<feature type="transmembrane region" description="Helical" evidence="1">
    <location>
        <begin position="395"/>
        <end position="417"/>
    </location>
</feature>
<dbReference type="AlphaFoldDB" id="A0A2A5CDV7"/>
<dbReference type="PANTHER" id="PTHR30354:SF11">
    <property type="entry name" value="PERMEASE"/>
    <property type="match status" value="1"/>
</dbReference>
<feature type="transmembrane region" description="Helical" evidence="1">
    <location>
        <begin position="145"/>
        <end position="166"/>
    </location>
</feature>
<feature type="transmembrane region" description="Helical" evidence="1">
    <location>
        <begin position="312"/>
        <end position="333"/>
    </location>
</feature>
<protein>
    <submittedName>
        <fullName evidence="2">Gluconate:proton symporter</fullName>
    </submittedName>
</protein>
<evidence type="ECO:0000313" key="2">
    <source>
        <dbReference type="EMBL" id="PCJ41566.1"/>
    </source>
</evidence>
<feature type="transmembrane region" description="Helical" evidence="1">
    <location>
        <begin position="273"/>
        <end position="292"/>
    </location>
</feature>
<keyword evidence="1" id="KW-0472">Membrane</keyword>
<feature type="transmembrane region" description="Helical" evidence="1">
    <location>
        <begin position="73"/>
        <end position="97"/>
    </location>
</feature>
<accession>A0A2A5CDV7</accession>
<dbReference type="GO" id="GO:0005886">
    <property type="term" value="C:plasma membrane"/>
    <property type="evidence" value="ECO:0007669"/>
    <property type="project" value="TreeGrafter"/>
</dbReference>
<dbReference type="Pfam" id="PF02447">
    <property type="entry name" value="GntP_permease"/>
    <property type="match status" value="1"/>
</dbReference>
<dbReference type="InterPro" id="IPR003474">
    <property type="entry name" value="Glcn_transporter"/>
</dbReference>
<dbReference type="EMBL" id="NVWI01000005">
    <property type="protein sequence ID" value="PCJ41566.1"/>
    <property type="molecule type" value="Genomic_DNA"/>
</dbReference>
<feature type="transmembrane region" description="Helical" evidence="1">
    <location>
        <begin position="187"/>
        <end position="209"/>
    </location>
</feature>
<reference evidence="3" key="1">
    <citation type="submission" date="2017-08" db="EMBL/GenBank/DDBJ databases">
        <title>A dynamic microbial community with high functional redundancy inhabits the cold, oxic subseafloor aquifer.</title>
        <authorList>
            <person name="Tully B.J."/>
            <person name="Wheat C.G."/>
            <person name="Glazer B.T."/>
            <person name="Huber J.A."/>
        </authorList>
    </citation>
    <scope>NUCLEOTIDE SEQUENCE [LARGE SCALE GENOMIC DNA]</scope>
</reference>
<dbReference type="PANTHER" id="PTHR30354">
    <property type="entry name" value="GNT FAMILY GLUCONATE TRANSPORTER"/>
    <property type="match status" value="1"/>
</dbReference>
<comment type="caution">
    <text evidence="2">The sequence shown here is derived from an EMBL/GenBank/DDBJ whole genome shotgun (WGS) entry which is preliminary data.</text>
</comment>
<feature type="transmembrane region" description="Helical" evidence="1">
    <location>
        <begin position="244"/>
        <end position="264"/>
    </location>
</feature>
<gene>
    <name evidence="2" type="ORF">COA71_08405</name>
</gene>
<proteinExistence type="predicted"/>
<name>A0A2A5CDV7_9GAMM</name>
<evidence type="ECO:0000256" key="1">
    <source>
        <dbReference type="SAM" id="Phobius"/>
    </source>
</evidence>
<keyword evidence="1" id="KW-0812">Transmembrane</keyword>
<evidence type="ECO:0000313" key="3">
    <source>
        <dbReference type="Proteomes" id="UP000228987"/>
    </source>
</evidence>
<feature type="transmembrane region" description="Helical" evidence="1">
    <location>
        <begin position="109"/>
        <end position="133"/>
    </location>
</feature>
<dbReference type="GO" id="GO:0015128">
    <property type="term" value="F:gluconate transmembrane transporter activity"/>
    <property type="evidence" value="ECO:0007669"/>
    <property type="project" value="InterPro"/>
</dbReference>
<keyword evidence="1" id="KW-1133">Transmembrane helix</keyword>
<feature type="transmembrane region" description="Helical" evidence="1">
    <location>
        <begin position="6"/>
        <end position="29"/>
    </location>
</feature>